<dbReference type="PANTHER" id="PTHR10357:SF179">
    <property type="entry name" value="NEUTRAL AND BASIC AMINO ACID TRANSPORT PROTEIN RBAT"/>
    <property type="match status" value="1"/>
</dbReference>
<dbReference type="SMART" id="SM00642">
    <property type="entry name" value="Aamy"/>
    <property type="match status" value="1"/>
</dbReference>
<evidence type="ECO:0000256" key="5">
    <source>
        <dbReference type="ARBA" id="ARBA00023295"/>
    </source>
</evidence>
<evidence type="ECO:0000256" key="4">
    <source>
        <dbReference type="ARBA" id="ARBA00023180"/>
    </source>
</evidence>
<dbReference type="Gene3D" id="3.20.20.80">
    <property type="entry name" value="Glycosidases"/>
    <property type="match status" value="1"/>
</dbReference>
<gene>
    <name evidence="8" type="ORF">CALMAC_LOCUS9159</name>
</gene>
<dbReference type="Gene3D" id="3.90.400.10">
    <property type="entry name" value="Oligo-1,6-glucosidase, Domain 2"/>
    <property type="match status" value="1"/>
</dbReference>
<keyword evidence="4" id="KW-0325">Glycoprotein</keyword>
<dbReference type="AlphaFoldDB" id="A0A653CHV3"/>
<dbReference type="SUPFAM" id="SSF51445">
    <property type="entry name" value="(Trans)glycosidases"/>
    <property type="match status" value="1"/>
</dbReference>
<feature type="signal peptide" evidence="6">
    <location>
        <begin position="1"/>
        <end position="21"/>
    </location>
</feature>
<evidence type="ECO:0000256" key="1">
    <source>
        <dbReference type="ARBA" id="ARBA00001657"/>
    </source>
</evidence>
<keyword evidence="5" id="KW-0378">Hydrolase</keyword>
<evidence type="ECO:0000256" key="6">
    <source>
        <dbReference type="SAM" id="SignalP"/>
    </source>
</evidence>
<dbReference type="GO" id="GO:0005975">
    <property type="term" value="P:carbohydrate metabolic process"/>
    <property type="evidence" value="ECO:0007669"/>
    <property type="project" value="InterPro"/>
</dbReference>
<sequence length="585" mass="66668">MVTKGALAAILVLCWALTAQGHLVQVRERQRVKVVGVKQTDDWWKTAVFYQIYPRSFMDGDGDGVGDLQGVKAKLQYLKDIGITGAWLSPIFKSPGVDQGYDISDYYTVDAIFGGNAALKKVLTEAKKIGLKIILDFVPNHTSDQNDWFKLSSNGTKGYEDYYVWHEGKTNGTGQKVPPNNWVSVFKGSSWSWHDQRKMFYLHQFAPQQPDLNYANPKVMEEMKKVLTYWLDMGVDGFRVDAVPYLMEDKRLRNDPLAPGRKYDLNDPDCVQRIYTKDIDETFEVVYAIRSHVDEYTRKRKLATRVLMSEAYADPDKTMRYYGTSDGKKLGAHFTFNFNLLTMLPNKDFKVKDIVKAINTWMNNMPKIYTPNWVLGNHDNHRAATRLGSENVDAFNALTAFLPGIMVTYNGEEIGMTDGQVTCEQGQDPVATKDCSTYNETSRDFERTPMQWDDSTNAGFTTNEKPWLPVAENYKEINVKKEKASQSSHLSIYKALLQFRKEHLKPSKKDKLAVVEQPTKVLKVYRENDQGNYTLLYNIADSPVKVDLTKQKLILTTKPSDQRKAGSILEDITLEPHESVILKSA</sequence>
<feature type="chain" id="PRO_5025060254" description="alpha-glucosidase" evidence="6">
    <location>
        <begin position="22"/>
        <end position="585"/>
    </location>
</feature>
<dbReference type="EC" id="3.2.1.20" evidence="3"/>
<dbReference type="InterPro" id="IPR045857">
    <property type="entry name" value="O16G_dom_2"/>
</dbReference>
<protein>
    <recommendedName>
        <fullName evidence="3">alpha-glucosidase</fullName>
        <ecNumber evidence="3">3.2.1.20</ecNumber>
    </recommendedName>
</protein>
<dbReference type="GO" id="GO:0004558">
    <property type="term" value="F:alpha-1,4-glucosidase activity"/>
    <property type="evidence" value="ECO:0007669"/>
    <property type="project" value="UniProtKB-EC"/>
</dbReference>
<name>A0A653CHV3_CALMS</name>
<comment type="catalytic activity">
    <reaction evidence="1">
        <text>Hydrolysis of terminal, non-reducing (1-&gt;4)-linked alpha-D-glucose residues with release of alpha-D-glucose.</text>
        <dbReference type="EC" id="3.2.1.20"/>
    </reaction>
</comment>
<evidence type="ECO:0000313" key="9">
    <source>
        <dbReference type="Proteomes" id="UP000410492"/>
    </source>
</evidence>
<comment type="similarity">
    <text evidence="2">Belongs to the glycosyl hydrolase 13 family.</text>
</comment>
<dbReference type="PANTHER" id="PTHR10357">
    <property type="entry name" value="ALPHA-AMYLASE FAMILY MEMBER"/>
    <property type="match status" value="1"/>
</dbReference>
<proteinExistence type="inferred from homology"/>
<dbReference type="FunFam" id="3.90.400.10:FF:000001">
    <property type="entry name" value="Maltase A3, isoform A"/>
    <property type="match status" value="1"/>
</dbReference>
<evidence type="ECO:0000259" key="7">
    <source>
        <dbReference type="SMART" id="SM00642"/>
    </source>
</evidence>
<evidence type="ECO:0000256" key="3">
    <source>
        <dbReference type="ARBA" id="ARBA00012741"/>
    </source>
</evidence>
<dbReference type="CDD" id="cd11328">
    <property type="entry name" value="AmyAc_maltase"/>
    <property type="match status" value="1"/>
</dbReference>
<evidence type="ECO:0000313" key="8">
    <source>
        <dbReference type="EMBL" id="VEN47363.1"/>
    </source>
</evidence>
<organism evidence="8 9">
    <name type="scientific">Callosobruchus maculatus</name>
    <name type="common">Southern cowpea weevil</name>
    <name type="synonym">Pulse bruchid</name>
    <dbReference type="NCBI Taxonomy" id="64391"/>
    <lineage>
        <taxon>Eukaryota</taxon>
        <taxon>Metazoa</taxon>
        <taxon>Ecdysozoa</taxon>
        <taxon>Arthropoda</taxon>
        <taxon>Hexapoda</taxon>
        <taxon>Insecta</taxon>
        <taxon>Pterygota</taxon>
        <taxon>Neoptera</taxon>
        <taxon>Endopterygota</taxon>
        <taxon>Coleoptera</taxon>
        <taxon>Polyphaga</taxon>
        <taxon>Cucujiformia</taxon>
        <taxon>Chrysomeloidea</taxon>
        <taxon>Chrysomelidae</taxon>
        <taxon>Bruchinae</taxon>
        <taxon>Bruchini</taxon>
        <taxon>Callosobruchus</taxon>
    </lineage>
</organism>
<keyword evidence="6" id="KW-0732">Signal</keyword>
<dbReference type="EMBL" id="CAACVG010007851">
    <property type="protein sequence ID" value="VEN47363.1"/>
    <property type="molecule type" value="Genomic_DNA"/>
</dbReference>
<keyword evidence="9" id="KW-1185">Reference proteome</keyword>
<dbReference type="OrthoDB" id="1740265at2759"/>
<dbReference type="Pfam" id="PF00128">
    <property type="entry name" value="Alpha-amylase"/>
    <property type="match status" value="1"/>
</dbReference>
<reference evidence="8 9" key="1">
    <citation type="submission" date="2019-01" db="EMBL/GenBank/DDBJ databases">
        <authorList>
            <person name="Sayadi A."/>
        </authorList>
    </citation>
    <scope>NUCLEOTIDE SEQUENCE [LARGE SCALE GENOMIC DNA]</scope>
</reference>
<dbReference type="InterPro" id="IPR006047">
    <property type="entry name" value="GH13_cat_dom"/>
</dbReference>
<feature type="domain" description="Glycosyl hydrolase family 13 catalytic" evidence="7">
    <location>
        <begin position="51"/>
        <end position="447"/>
    </location>
</feature>
<evidence type="ECO:0000256" key="2">
    <source>
        <dbReference type="ARBA" id="ARBA00008061"/>
    </source>
</evidence>
<keyword evidence="5" id="KW-0326">Glycosidase</keyword>
<dbReference type="Proteomes" id="UP000410492">
    <property type="component" value="Unassembled WGS sequence"/>
</dbReference>
<dbReference type="InterPro" id="IPR017853">
    <property type="entry name" value="GH"/>
</dbReference>
<accession>A0A653CHV3</accession>